<keyword evidence="3 6" id="KW-1133">Transmembrane helix</keyword>
<organism evidence="9 10">
    <name type="scientific">Brevibacterium linens ATCC 9172</name>
    <dbReference type="NCBI Taxonomy" id="1255617"/>
    <lineage>
        <taxon>Bacteria</taxon>
        <taxon>Bacillati</taxon>
        <taxon>Actinomycetota</taxon>
        <taxon>Actinomycetes</taxon>
        <taxon>Micrococcales</taxon>
        <taxon>Brevibacteriaceae</taxon>
        <taxon>Brevibacterium</taxon>
    </lineage>
</organism>
<sequence length="433" mass="46464">MLGLSTAANVEGMRHESSAWRQPETQTADTTIRPTTTVDLVVPVYNEEASLAASIETLLAVEPARGTEVTIIIADNASTDETPIIAATLAATHPQVEYVRLEQKGRGRALNQVWQASSADVVAYTDVDLATDIRVLDPMVEIIRSGLADVAIASRLQPGVAVERGIRREIISRCYNRLLKLSLGVGFSDAQCGFKALSARAAKELLPQVEDSEWFFDTELLARAEWAGYRIHEFGTDWRDDPDSSVDVVSTAWKDIKGIVRLRTGGRTRVSHAVPAPNTGAQILHFIDVGIISTVLYAVLFLLGIQFVSEPTANILALLLSTIANTALNRGHTFGVSSPHRRLTSQVKGLAAFGLCLAFTSAGLAVGDGFTGPWATVGTLAVLTAANLAATVVRFVLMRTWVFARGAHHSAHRATTPAAAGTANPNEKDIDHV</sequence>
<evidence type="ECO:0000256" key="4">
    <source>
        <dbReference type="ARBA" id="ARBA00023136"/>
    </source>
</evidence>
<feature type="transmembrane region" description="Helical" evidence="6">
    <location>
        <begin position="349"/>
        <end position="367"/>
    </location>
</feature>
<dbReference type="SUPFAM" id="SSF53448">
    <property type="entry name" value="Nucleotide-diphospho-sugar transferases"/>
    <property type="match status" value="1"/>
</dbReference>
<evidence type="ECO:0000259" key="8">
    <source>
        <dbReference type="Pfam" id="PF04138"/>
    </source>
</evidence>
<dbReference type="GO" id="GO:0000271">
    <property type="term" value="P:polysaccharide biosynthetic process"/>
    <property type="evidence" value="ECO:0007669"/>
    <property type="project" value="InterPro"/>
</dbReference>
<proteinExistence type="predicted"/>
<name>A0A2H1JYV7_BRELN</name>
<evidence type="ECO:0000256" key="5">
    <source>
        <dbReference type="SAM" id="MobiDB-lite"/>
    </source>
</evidence>
<reference evidence="9 10" key="1">
    <citation type="submission" date="2017-03" db="EMBL/GenBank/DDBJ databases">
        <authorList>
            <person name="Afonso C.L."/>
            <person name="Miller P.J."/>
            <person name="Scott M.A."/>
            <person name="Spackman E."/>
            <person name="Goraichik I."/>
            <person name="Dimitrov K.M."/>
            <person name="Suarez D.L."/>
            <person name="Swayne D.E."/>
        </authorList>
    </citation>
    <scope>NUCLEOTIDE SEQUENCE [LARGE SCALE GENOMIC DNA]</scope>
    <source>
        <strain evidence="9 10">ATCC 9172</strain>
    </source>
</reference>
<protein>
    <submittedName>
        <fullName evidence="9">Glycosyltransferase involved in cell wall bisynthesis</fullName>
    </submittedName>
</protein>
<feature type="compositionally biased region" description="Low complexity" evidence="5">
    <location>
        <begin position="414"/>
        <end position="423"/>
    </location>
</feature>
<evidence type="ECO:0000259" key="7">
    <source>
        <dbReference type="Pfam" id="PF00535"/>
    </source>
</evidence>
<feature type="compositionally biased region" description="Polar residues" evidence="5">
    <location>
        <begin position="19"/>
        <end position="28"/>
    </location>
</feature>
<evidence type="ECO:0000256" key="2">
    <source>
        <dbReference type="ARBA" id="ARBA00022692"/>
    </source>
</evidence>
<dbReference type="GO" id="GO:0006487">
    <property type="term" value="P:protein N-linked glycosylation"/>
    <property type="evidence" value="ECO:0007669"/>
    <property type="project" value="TreeGrafter"/>
</dbReference>
<gene>
    <name evidence="9" type="ORF">BLIN9172_02613</name>
</gene>
<feature type="region of interest" description="Disordered" evidence="5">
    <location>
        <begin position="414"/>
        <end position="433"/>
    </location>
</feature>
<comment type="subcellular location">
    <subcellularLocation>
        <location evidence="1">Membrane</location>
        <topology evidence="1">Multi-pass membrane protein</topology>
    </subcellularLocation>
</comment>
<dbReference type="Pfam" id="PF04138">
    <property type="entry name" value="GtrA_DPMS_TM"/>
    <property type="match status" value="1"/>
</dbReference>
<dbReference type="Proteomes" id="UP000234641">
    <property type="component" value="Unassembled WGS sequence"/>
</dbReference>
<evidence type="ECO:0000256" key="1">
    <source>
        <dbReference type="ARBA" id="ARBA00004141"/>
    </source>
</evidence>
<keyword evidence="9" id="KW-0808">Transferase</keyword>
<evidence type="ECO:0000313" key="9">
    <source>
        <dbReference type="EMBL" id="SMX92242.1"/>
    </source>
</evidence>
<evidence type="ECO:0000256" key="3">
    <source>
        <dbReference type="ARBA" id="ARBA00022989"/>
    </source>
</evidence>
<feature type="domain" description="Glycosyltransferase 2-like" evidence="7">
    <location>
        <begin position="40"/>
        <end position="205"/>
    </location>
</feature>
<feature type="transmembrane region" description="Helical" evidence="6">
    <location>
        <begin position="373"/>
        <end position="397"/>
    </location>
</feature>
<dbReference type="Gene3D" id="3.90.550.10">
    <property type="entry name" value="Spore Coat Polysaccharide Biosynthesis Protein SpsA, Chain A"/>
    <property type="match status" value="1"/>
</dbReference>
<dbReference type="InterPro" id="IPR029044">
    <property type="entry name" value="Nucleotide-diphossugar_trans"/>
</dbReference>
<keyword evidence="4 6" id="KW-0472">Membrane</keyword>
<dbReference type="InterPro" id="IPR007267">
    <property type="entry name" value="GtrA_DPMS_TM"/>
</dbReference>
<evidence type="ECO:0000313" key="10">
    <source>
        <dbReference type="Proteomes" id="UP000234641"/>
    </source>
</evidence>
<dbReference type="PANTHER" id="PTHR10859:SF91">
    <property type="entry name" value="DOLICHYL-PHOSPHATE BETA-GLUCOSYLTRANSFERASE"/>
    <property type="match status" value="1"/>
</dbReference>
<keyword evidence="2 6" id="KW-0812">Transmembrane</keyword>
<dbReference type="EMBL" id="FXYY01000018">
    <property type="protein sequence ID" value="SMX92242.1"/>
    <property type="molecule type" value="Genomic_DNA"/>
</dbReference>
<feature type="region of interest" description="Disordered" evidence="5">
    <location>
        <begin position="1"/>
        <end position="28"/>
    </location>
</feature>
<dbReference type="GO" id="GO:0016020">
    <property type="term" value="C:membrane"/>
    <property type="evidence" value="ECO:0007669"/>
    <property type="project" value="UniProtKB-SubCell"/>
</dbReference>
<dbReference type="InterPro" id="IPR001173">
    <property type="entry name" value="Glyco_trans_2-like"/>
</dbReference>
<dbReference type="GO" id="GO:0016740">
    <property type="term" value="F:transferase activity"/>
    <property type="evidence" value="ECO:0007669"/>
    <property type="project" value="UniProtKB-KW"/>
</dbReference>
<accession>A0A2H1JYV7</accession>
<dbReference type="PANTHER" id="PTHR10859">
    <property type="entry name" value="GLYCOSYL TRANSFERASE"/>
    <property type="match status" value="1"/>
</dbReference>
<dbReference type="AlphaFoldDB" id="A0A2H1JYV7"/>
<evidence type="ECO:0000256" key="6">
    <source>
        <dbReference type="SAM" id="Phobius"/>
    </source>
</evidence>
<dbReference type="Pfam" id="PF00535">
    <property type="entry name" value="Glycos_transf_2"/>
    <property type="match status" value="1"/>
</dbReference>
<feature type="transmembrane region" description="Helical" evidence="6">
    <location>
        <begin position="283"/>
        <end position="305"/>
    </location>
</feature>
<feature type="domain" description="GtrA/DPMS transmembrane" evidence="8">
    <location>
        <begin position="286"/>
        <end position="403"/>
    </location>
</feature>